<dbReference type="AlphaFoldDB" id="A0A840V212"/>
<feature type="compositionally biased region" description="Low complexity" evidence="1">
    <location>
        <begin position="11"/>
        <end position="23"/>
    </location>
</feature>
<feature type="transmembrane region" description="Helical" evidence="2">
    <location>
        <begin position="81"/>
        <end position="100"/>
    </location>
</feature>
<sequence length="149" mass="15870">MESSSNPYQAPSNGPSPSGSPTPLSTKQVLFGFTGRISRRTFWTGSLAIGLGFIVFAGILSAATGGSIDPETGNPTGMSSVAALIIGLLYIPMTWISLALQIKRWHDRGKPGWWCLINFIPIIGGLWSFIEVGCLRGTVGPNEYGEDPI</sequence>
<feature type="transmembrane region" description="Helical" evidence="2">
    <location>
        <begin position="42"/>
        <end position="61"/>
    </location>
</feature>
<dbReference type="PANTHER" id="PTHR34980">
    <property type="entry name" value="INNER MEMBRANE PROTEIN-RELATED-RELATED"/>
    <property type="match status" value="1"/>
</dbReference>
<dbReference type="GO" id="GO:0005886">
    <property type="term" value="C:plasma membrane"/>
    <property type="evidence" value="ECO:0007669"/>
    <property type="project" value="TreeGrafter"/>
</dbReference>
<name>A0A840V212_9BACT</name>
<dbReference type="Pfam" id="PF05656">
    <property type="entry name" value="DUF805"/>
    <property type="match status" value="1"/>
</dbReference>
<feature type="compositionally biased region" description="Polar residues" evidence="1">
    <location>
        <begin position="1"/>
        <end position="10"/>
    </location>
</feature>
<proteinExistence type="predicted"/>
<evidence type="ECO:0000313" key="3">
    <source>
        <dbReference type="EMBL" id="MBB5352032.1"/>
    </source>
</evidence>
<dbReference type="Proteomes" id="UP000557717">
    <property type="component" value="Unassembled WGS sequence"/>
</dbReference>
<accession>A0A840V212</accession>
<protein>
    <submittedName>
        <fullName evidence="3">Uncharacterized membrane protein YhaH (DUF805 family)</fullName>
    </submittedName>
</protein>
<keyword evidence="2" id="KW-0812">Transmembrane</keyword>
<organism evidence="3 4">
    <name type="scientific">Haloferula luteola</name>
    <dbReference type="NCBI Taxonomy" id="595692"/>
    <lineage>
        <taxon>Bacteria</taxon>
        <taxon>Pseudomonadati</taxon>
        <taxon>Verrucomicrobiota</taxon>
        <taxon>Verrucomicrobiia</taxon>
        <taxon>Verrucomicrobiales</taxon>
        <taxon>Verrucomicrobiaceae</taxon>
        <taxon>Haloferula</taxon>
    </lineage>
</organism>
<evidence type="ECO:0000313" key="4">
    <source>
        <dbReference type="Proteomes" id="UP000557717"/>
    </source>
</evidence>
<dbReference type="EMBL" id="JACHFD010000010">
    <property type="protein sequence ID" value="MBB5352032.1"/>
    <property type="molecule type" value="Genomic_DNA"/>
</dbReference>
<evidence type="ECO:0000256" key="2">
    <source>
        <dbReference type="SAM" id="Phobius"/>
    </source>
</evidence>
<keyword evidence="4" id="KW-1185">Reference proteome</keyword>
<reference evidence="3 4" key="1">
    <citation type="submission" date="2020-08" db="EMBL/GenBank/DDBJ databases">
        <title>Genomic Encyclopedia of Type Strains, Phase IV (KMG-IV): sequencing the most valuable type-strain genomes for metagenomic binning, comparative biology and taxonomic classification.</title>
        <authorList>
            <person name="Goeker M."/>
        </authorList>
    </citation>
    <scope>NUCLEOTIDE SEQUENCE [LARGE SCALE GENOMIC DNA]</scope>
    <source>
        <strain evidence="3 4">YC6886</strain>
    </source>
</reference>
<keyword evidence="2" id="KW-1133">Transmembrane helix</keyword>
<dbReference type="InterPro" id="IPR008523">
    <property type="entry name" value="DUF805"/>
</dbReference>
<gene>
    <name evidence="3" type="ORF">HNR46_002273</name>
</gene>
<keyword evidence="2" id="KW-0472">Membrane</keyword>
<dbReference type="RefSeq" id="WP_184018732.1">
    <property type="nucleotide sequence ID" value="NZ_JACHFD010000010.1"/>
</dbReference>
<feature type="transmembrane region" description="Helical" evidence="2">
    <location>
        <begin position="112"/>
        <end position="130"/>
    </location>
</feature>
<evidence type="ECO:0000256" key="1">
    <source>
        <dbReference type="SAM" id="MobiDB-lite"/>
    </source>
</evidence>
<comment type="caution">
    <text evidence="3">The sequence shown here is derived from an EMBL/GenBank/DDBJ whole genome shotgun (WGS) entry which is preliminary data.</text>
</comment>
<dbReference type="PANTHER" id="PTHR34980:SF3">
    <property type="entry name" value="BLR8105 PROTEIN"/>
    <property type="match status" value="1"/>
</dbReference>
<feature type="region of interest" description="Disordered" evidence="1">
    <location>
        <begin position="1"/>
        <end position="23"/>
    </location>
</feature>